<sequence>MSFDDSDPSKDIDNALVCFLMNDNEFPSNHKKRVDRQLCGEVEDGKKKGSKRRGIDLCNELEWLDVEERQLDFVLLKDYARSDDRGGGNAALEPKMEVRSKAQGSSPASDPNRTLEREGDDDGEDHGSIEVSHDLSSGISSDHSSDYSSDYSSDSSSEDYDDGVNERKESAVERHNARERRARGDGGEEETRRSLEEAKTILEEAKVMHGEVRDMLVEVRILHERLPALMRDFEAGLRLALDAMEDDPAGRLARQKQQAS</sequence>
<comment type="caution">
    <text evidence="2">The sequence shown here is derived from an EMBL/GenBank/DDBJ whole genome shotgun (WGS) entry which is preliminary data.</text>
</comment>
<organism evidence="2 3">
    <name type="scientific">Cytospora schulzeri</name>
    <dbReference type="NCBI Taxonomy" id="448051"/>
    <lineage>
        <taxon>Eukaryota</taxon>
        <taxon>Fungi</taxon>
        <taxon>Dikarya</taxon>
        <taxon>Ascomycota</taxon>
        <taxon>Pezizomycotina</taxon>
        <taxon>Sordariomycetes</taxon>
        <taxon>Sordariomycetidae</taxon>
        <taxon>Diaporthales</taxon>
        <taxon>Cytosporaceae</taxon>
        <taxon>Cytospora</taxon>
    </lineage>
</organism>
<dbReference type="OrthoDB" id="10647421at2759"/>
<keyword evidence="3" id="KW-1185">Reference proteome</keyword>
<feature type="compositionally biased region" description="Basic and acidic residues" evidence="1">
    <location>
        <begin position="164"/>
        <end position="176"/>
    </location>
</feature>
<evidence type="ECO:0000313" key="2">
    <source>
        <dbReference type="EMBL" id="ROV91513.1"/>
    </source>
</evidence>
<protein>
    <submittedName>
        <fullName evidence="2">Uncharacterized protein</fullName>
    </submittedName>
</protein>
<dbReference type="AlphaFoldDB" id="A0A423VKH0"/>
<feature type="compositionally biased region" description="Polar residues" evidence="1">
    <location>
        <begin position="102"/>
        <end position="112"/>
    </location>
</feature>
<name>A0A423VKH0_9PEZI</name>
<proteinExistence type="predicted"/>
<feature type="compositionally biased region" description="Low complexity" evidence="1">
    <location>
        <begin position="134"/>
        <end position="155"/>
    </location>
</feature>
<evidence type="ECO:0000256" key="1">
    <source>
        <dbReference type="SAM" id="MobiDB-lite"/>
    </source>
</evidence>
<dbReference type="Proteomes" id="UP000283895">
    <property type="component" value="Unassembled WGS sequence"/>
</dbReference>
<feature type="compositionally biased region" description="Basic and acidic residues" evidence="1">
    <location>
        <begin position="182"/>
        <end position="194"/>
    </location>
</feature>
<dbReference type="EMBL" id="LKEA01000055">
    <property type="protein sequence ID" value="ROV91513.1"/>
    <property type="molecule type" value="Genomic_DNA"/>
</dbReference>
<gene>
    <name evidence="2" type="ORF">VMCG_09435</name>
</gene>
<feature type="region of interest" description="Disordered" evidence="1">
    <location>
        <begin position="81"/>
        <end position="194"/>
    </location>
</feature>
<accession>A0A423VKH0</accession>
<reference evidence="2 3" key="1">
    <citation type="submission" date="2015-09" db="EMBL/GenBank/DDBJ databases">
        <title>Host preference determinants of Valsa canker pathogens revealed by comparative genomics.</title>
        <authorList>
            <person name="Yin Z."/>
            <person name="Huang L."/>
        </authorList>
    </citation>
    <scope>NUCLEOTIDE SEQUENCE [LARGE SCALE GENOMIC DNA]</scope>
    <source>
        <strain evidence="2 3">03-1</strain>
    </source>
</reference>
<evidence type="ECO:0000313" key="3">
    <source>
        <dbReference type="Proteomes" id="UP000283895"/>
    </source>
</evidence>